<dbReference type="PANTHER" id="PTHR43918">
    <property type="entry name" value="ACETYLCHOLINESTERASE"/>
    <property type="match status" value="1"/>
</dbReference>
<keyword evidence="2 3" id="KW-0378">Hydrolase</keyword>
<feature type="domain" description="Carboxylesterase type B" evidence="4">
    <location>
        <begin position="123"/>
        <end position="341"/>
    </location>
</feature>
<dbReference type="InterPro" id="IPR050654">
    <property type="entry name" value="AChE-related_enzymes"/>
</dbReference>
<dbReference type="AlphaFoldDB" id="A0A9P4HHE4"/>
<dbReference type="InterPro" id="IPR029058">
    <property type="entry name" value="AB_hydrolase_fold"/>
</dbReference>
<keyword evidence="6" id="KW-1185">Reference proteome</keyword>
<dbReference type="Gene3D" id="3.40.50.1820">
    <property type="entry name" value="alpha/beta hydrolase"/>
    <property type="match status" value="2"/>
</dbReference>
<dbReference type="EMBL" id="ML978158">
    <property type="protein sequence ID" value="KAF2035216.1"/>
    <property type="molecule type" value="Genomic_DNA"/>
</dbReference>
<keyword evidence="3" id="KW-0732">Signal</keyword>
<feature type="chain" id="PRO_5040538266" description="Carboxylic ester hydrolase" evidence="3">
    <location>
        <begin position="23"/>
        <end position="564"/>
    </location>
</feature>
<evidence type="ECO:0000256" key="1">
    <source>
        <dbReference type="ARBA" id="ARBA00005964"/>
    </source>
</evidence>
<protein>
    <recommendedName>
        <fullName evidence="3">Carboxylic ester hydrolase</fullName>
        <ecNumber evidence="3">3.1.1.-</ecNumber>
    </recommendedName>
</protein>
<dbReference type="Proteomes" id="UP000799777">
    <property type="component" value="Unassembled WGS sequence"/>
</dbReference>
<evidence type="ECO:0000313" key="5">
    <source>
        <dbReference type="EMBL" id="KAF2035216.1"/>
    </source>
</evidence>
<evidence type="ECO:0000256" key="3">
    <source>
        <dbReference type="RuleBase" id="RU361235"/>
    </source>
</evidence>
<comment type="similarity">
    <text evidence="1 3">Belongs to the type-B carboxylesterase/lipase family.</text>
</comment>
<dbReference type="PROSITE" id="PS00122">
    <property type="entry name" value="CARBOXYLESTERASE_B_1"/>
    <property type="match status" value="1"/>
</dbReference>
<dbReference type="InterPro" id="IPR019826">
    <property type="entry name" value="Carboxylesterase_B_AS"/>
</dbReference>
<dbReference type="OrthoDB" id="408631at2759"/>
<dbReference type="GO" id="GO:0005886">
    <property type="term" value="C:plasma membrane"/>
    <property type="evidence" value="ECO:0007669"/>
    <property type="project" value="TreeGrafter"/>
</dbReference>
<dbReference type="EC" id="3.1.1.-" evidence="3"/>
<proteinExistence type="inferred from homology"/>
<name>A0A9P4HHE4_9PLEO</name>
<dbReference type="GO" id="GO:0019695">
    <property type="term" value="P:choline metabolic process"/>
    <property type="evidence" value="ECO:0007669"/>
    <property type="project" value="TreeGrafter"/>
</dbReference>
<sequence>MATIVGLAALSLSRFSSTVASAASPQSIGSDLSIVTHNDLYGNATARTVAAVVISRPNRFAAATSRYGDHQDLDFLRYLDYGKSTDKGTYKAVPCSNTANDYSRQVSIITKNATITRYASIPARFKQSTYIPPQSITTALENSPTCIQPGCTACSENCLTLNIWTPYLPNAKTSSKKKLVMVWIHGSGFAIGTGSDPTFDGSALASRGDVVLVTRNYRLGTLGVLALENTLLTGNYGLQDQNDFGGDRAKITIFGQSAGAASVRALLASPLSRDKVSGALMMSTPQGMGYAGFFSEYNTIPEATALNKTIVNETGCASGNADLLTCLRAVDPLSLVPRRRRHISTNNLPPLSASAPKLPIPILAGIMHDNGSLSHPTRPQTTAATDAMFRCLAQSTTHTAVKNGVFEKAYAYGFDRVYRIPEWSPNPPACEAPPTPGFPYGNPNEPYFKCHSGESLSVFGTTVLRGRTPRDDDDIPFSQYVVDTWSAFARTGVPVPDSEFMDARGFTNSSAFVKAAGAWKEVGKGGEKPIRVLAVAGKARMEEWREVEERDVLGLGLGYYDGAG</sequence>
<comment type="caution">
    <text evidence="5">The sequence shown here is derived from an EMBL/GenBank/DDBJ whole genome shotgun (WGS) entry which is preliminary data.</text>
</comment>
<accession>A0A9P4HHE4</accession>
<dbReference type="Pfam" id="PF00135">
    <property type="entry name" value="COesterase"/>
    <property type="match status" value="2"/>
</dbReference>
<evidence type="ECO:0000259" key="4">
    <source>
        <dbReference type="Pfam" id="PF00135"/>
    </source>
</evidence>
<dbReference type="GO" id="GO:0006581">
    <property type="term" value="P:acetylcholine catabolic process"/>
    <property type="evidence" value="ECO:0007669"/>
    <property type="project" value="TreeGrafter"/>
</dbReference>
<dbReference type="GO" id="GO:0003990">
    <property type="term" value="F:acetylcholinesterase activity"/>
    <property type="evidence" value="ECO:0007669"/>
    <property type="project" value="TreeGrafter"/>
</dbReference>
<feature type="signal peptide" evidence="3">
    <location>
        <begin position="1"/>
        <end position="22"/>
    </location>
</feature>
<feature type="domain" description="Carboxylesterase type B" evidence="4">
    <location>
        <begin position="378"/>
        <end position="496"/>
    </location>
</feature>
<evidence type="ECO:0000256" key="2">
    <source>
        <dbReference type="ARBA" id="ARBA00022801"/>
    </source>
</evidence>
<organism evidence="5 6">
    <name type="scientific">Setomelanomma holmii</name>
    <dbReference type="NCBI Taxonomy" id="210430"/>
    <lineage>
        <taxon>Eukaryota</taxon>
        <taxon>Fungi</taxon>
        <taxon>Dikarya</taxon>
        <taxon>Ascomycota</taxon>
        <taxon>Pezizomycotina</taxon>
        <taxon>Dothideomycetes</taxon>
        <taxon>Pleosporomycetidae</taxon>
        <taxon>Pleosporales</taxon>
        <taxon>Pleosporineae</taxon>
        <taxon>Phaeosphaeriaceae</taxon>
        <taxon>Setomelanomma</taxon>
    </lineage>
</organism>
<dbReference type="PANTHER" id="PTHR43918:SF4">
    <property type="entry name" value="CARBOXYLIC ESTER HYDROLASE"/>
    <property type="match status" value="1"/>
</dbReference>
<dbReference type="SUPFAM" id="SSF53474">
    <property type="entry name" value="alpha/beta-Hydrolases"/>
    <property type="match status" value="1"/>
</dbReference>
<gene>
    <name evidence="5" type="ORF">EK21DRAFT_96972</name>
</gene>
<reference evidence="5" key="1">
    <citation type="journal article" date="2020" name="Stud. Mycol.">
        <title>101 Dothideomycetes genomes: a test case for predicting lifestyles and emergence of pathogens.</title>
        <authorList>
            <person name="Haridas S."/>
            <person name="Albert R."/>
            <person name="Binder M."/>
            <person name="Bloem J."/>
            <person name="Labutti K."/>
            <person name="Salamov A."/>
            <person name="Andreopoulos B."/>
            <person name="Baker S."/>
            <person name="Barry K."/>
            <person name="Bills G."/>
            <person name="Bluhm B."/>
            <person name="Cannon C."/>
            <person name="Castanera R."/>
            <person name="Culley D."/>
            <person name="Daum C."/>
            <person name="Ezra D."/>
            <person name="Gonzalez J."/>
            <person name="Henrissat B."/>
            <person name="Kuo A."/>
            <person name="Liang C."/>
            <person name="Lipzen A."/>
            <person name="Lutzoni F."/>
            <person name="Magnuson J."/>
            <person name="Mondo S."/>
            <person name="Nolan M."/>
            <person name="Ohm R."/>
            <person name="Pangilinan J."/>
            <person name="Park H.-J."/>
            <person name="Ramirez L."/>
            <person name="Alfaro M."/>
            <person name="Sun H."/>
            <person name="Tritt A."/>
            <person name="Yoshinaga Y."/>
            <person name="Zwiers L.-H."/>
            <person name="Turgeon B."/>
            <person name="Goodwin S."/>
            <person name="Spatafora J."/>
            <person name="Crous P."/>
            <person name="Grigoriev I."/>
        </authorList>
    </citation>
    <scope>NUCLEOTIDE SEQUENCE</scope>
    <source>
        <strain evidence="5">CBS 110217</strain>
    </source>
</reference>
<dbReference type="InterPro" id="IPR002018">
    <property type="entry name" value="CarbesteraseB"/>
</dbReference>
<evidence type="ECO:0000313" key="6">
    <source>
        <dbReference type="Proteomes" id="UP000799777"/>
    </source>
</evidence>